<comment type="caution">
    <text evidence="1">The sequence shown here is derived from an EMBL/GenBank/DDBJ whole genome shotgun (WGS) entry which is preliminary data.</text>
</comment>
<keyword evidence="2" id="KW-1185">Reference proteome</keyword>
<organism evidence="1 2">
    <name type="scientific">Yersinia aldovae</name>
    <dbReference type="NCBI Taxonomy" id="29483"/>
    <lineage>
        <taxon>Bacteria</taxon>
        <taxon>Pseudomonadati</taxon>
        <taxon>Pseudomonadota</taxon>
        <taxon>Gammaproteobacteria</taxon>
        <taxon>Enterobacterales</taxon>
        <taxon>Yersiniaceae</taxon>
        <taxon>Yersinia</taxon>
    </lineage>
</organism>
<gene>
    <name evidence="1" type="ORF">ERS137966_03735</name>
</gene>
<evidence type="ECO:0000313" key="2">
    <source>
        <dbReference type="Proteomes" id="UP000038647"/>
    </source>
</evidence>
<sequence length="36" mass="3933">MFLSMIGLVCTRLPWLVSAGADNLSQDHAQGMAKNR</sequence>
<dbReference type="EMBL" id="CQEH01000023">
    <property type="protein sequence ID" value="CNL62202.1"/>
    <property type="molecule type" value="Genomic_DNA"/>
</dbReference>
<reference evidence="1 2" key="1">
    <citation type="submission" date="2015-03" db="EMBL/GenBank/DDBJ databases">
        <authorList>
            <consortium name="Pathogen Informatics"/>
            <person name="Murphy D."/>
        </authorList>
    </citation>
    <scope>NUCLEOTIDE SEQUENCE [LARGE SCALE GENOMIC DNA]</scope>
    <source>
        <strain evidence="1 2">IP08791</strain>
    </source>
</reference>
<evidence type="ECO:0000313" key="1">
    <source>
        <dbReference type="EMBL" id="CNL62202.1"/>
    </source>
</evidence>
<dbReference type="Proteomes" id="UP000038647">
    <property type="component" value="Unassembled WGS sequence"/>
</dbReference>
<accession>A0ABM9SXI8</accession>
<proteinExistence type="predicted"/>
<protein>
    <submittedName>
        <fullName evidence="1">Uncharacterized protein</fullName>
    </submittedName>
</protein>
<name>A0ABM9SXI8_YERAL</name>